<dbReference type="SMART" id="SM00387">
    <property type="entry name" value="HATPase_c"/>
    <property type="match status" value="1"/>
</dbReference>
<evidence type="ECO:0000256" key="5">
    <source>
        <dbReference type="ARBA" id="ARBA00022543"/>
    </source>
</evidence>
<evidence type="ECO:0000256" key="13">
    <source>
        <dbReference type="ARBA" id="ARBA00023012"/>
    </source>
</evidence>
<name>W9GYC8_9PROT</name>
<dbReference type="InterPro" id="IPR013654">
    <property type="entry name" value="PAS_2"/>
</dbReference>
<keyword evidence="15" id="KW-0675">Receptor</keyword>
<dbReference type="SMART" id="SM00388">
    <property type="entry name" value="HisKA"/>
    <property type="match status" value="1"/>
</dbReference>
<feature type="region of interest" description="Disordered" evidence="16">
    <location>
        <begin position="1"/>
        <end position="29"/>
    </location>
</feature>
<feature type="domain" description="Histidine kinase" evidence="18">
    <location>
        <begin position="678"/>
        <end position="899"/>
    </location>
</feature>
<dbReference type="Gene3D" id="3.30.565.10">
    <property type="entry name" value="Histidine kinase-like ATPase, C-terminal domain"/>
    <property type="match status" value="1"/>
</dbReference>
<dbReference type="Pfam" id="PF00360">
    <property type="entry name" value="PHY"/>
    <property type="match status" value="1"/>
</dbReference>
<gene>
    <name evidence="19" type="ORF">N825_17710</name>
</gene>
<dbReference type="SUPFAM" id="SSF55874">
    <property type="entry name" value="ATPase domain of HSP90 chaperone/DNA topoisomerase II/histidine kinase"/>
    <property type="match status" value="1"/>
</dbReference>
<dbReference type="GO" id="GO:0009584">
    <property type="term" value="P:detection of visible light"/>
    <property type="evidence" value="ECO:0007669"/>
    <property type="project" value="InterPro"/>
</dbReference>
<keyword evidence="14" id="KW-0472">Membrane</keyword>
<dbReference type="CDD" id="cd16922">
    <property type="entry name" value="HATPase_EvgS-ArcB-TorS-like"/>
    <property type="match status" value="1"/>
</dbReference>
<dbReference type="InterPro" id="IPR013515">
    <property type="entry name" value="Phytochrome_cen-reg"/>
</dbReference>
<comment type="caution">
    <text evidence="19">The sequence shown here is derived from an EMBL/GenBank/DDBJ whole genome shotgun (WGS) entry which is preliminary data.</text>
</comment>
<keyword evidence="5" id="KW-0600">Photoreceptor protein</keyword>
<dbReference type="Proteomes" id="UP000019486">
    <property type="component" value="Unassembled WGS sequence"/>
</dbReference>
<protein>
    <recommendedName>
        <fullName evidence="4">histidine kinase</fullName>
        <ecNumber evidence="4">2.7.13.3</ecNumber>
    </recommendedName>
</protein>
<dbReference type="PANTHER" id="PTHR43711">
    <property type="entry name" value="TWO-COMPONENT HISTIDINE KINASE"/>
    <property type="match status" value="1"/>
</dbReference>
<dbReference type="PRINTS" id="PR01033">
    <property type="entry name" value="PHYTOCHROME"/>
</dbReference>
<keyword evidence="10" id="KW-0418">Kinase</keyword>
<feature type="domain" description="Phytochrome chromophore attachment site" evidence="17">
    <location>
        <begin position="155"/>
        <end position="299"/>
    </location>
</feature>
<evidence type="ECO:0000256" key="11">
    <source>
        <dbReference type="ARBA" id="ARBA00022840"/>
    </source>
</evidence>
<evidence type="ECO:0000259" key="17">
    <source>
        <dbReference type="PROSITE" id="PS50046"/>
    </source>
</evidence>
<evidence type="ECO:0000256" key="1">
    <source>
        <dbReference type="ARBA" id="ARBA00000085"/>
    </source>
</evidence>
<dbReference type="InterPro" id="IPR003018">
    <property type="entry name" value="GAF"/>
</dbReference>
<comment type="catalytic activity">
    <reaction evidence="1">
        <text>ATP + protein L-histidine = ADP + protein N-phospho-L-histidine.</text>
        <dbReference type="EC" id="2.7.13.3"/>
    </reaction>
</comment>
<dbReference type="InterPro" id="IPR036097">
    <property type="entry name" value="HisK_dim/P_sf"/>
</dbReference>
<dbReference type="Pfam" id="PF08446">
    <property type="entry name" value="PAS_2"/>
    <property type="match status" value="1"/>
</dbReference>
<dbReference type="InterPro" id="IPR036890">
    <property type="entry name" value="HATPase_C_sf"/>
</dbReference>
<dbReference type="SUPFAM" id="SSF55781">
    <property type="entry name" value="GAF domain-like"/>
    <property type="match status" value="2"/>
</dbReference>
<keyword evidence="13" id="KW-0902">Two-component regulatory system</keyword>
<dbReference type="InterPro" id="IPR035965">
    <property type="entry name" value="PAS-like_dom_sf"/>
</dbReference>
<evidence type="ECO:0000313" key="20">
    <source>
        <dbReference type="Proteomes" id="UP000019486"/>
    </source>
</evidence>
<comment type="subcellular location">
    <subcellularLocation>
        <location evidence="2">Membrane</location>
    </subcellularLocation>
</comment>
<dbReference type="OrthoDB" id="9760752at2"/>
<dbReference type="InterPro" id="IPR003594">
    <property type="entry name" value="HATPase_dom"/>
</dbReference>
<keyword evidence="20" id="KW-1185">Reference proteome</keyword>
<dbReference type="SUPFAM" id="SSF47384">
    <property type="entry name" value="Homodimeric domain of signal transducing histidine kinase"/>
    <property type="match status" value="1"/>
</dbReference>
<dbReference type="InterPro" id="IPR001294">
    <property type="entry name" value="Phytochrome"/>
</dbReference>
<dbReference type="InterPro" id="IPR016132">
    <property type="entry name" value="Phyto_chromo_attachment"/>
</dbReference>
<evidence type="ECO:0000259" key="18">
    <source>
        <dbReference type="PROSITE" id="PS50109"/>
    </source>
</evidence>
<evidence type="ECO:0000256" key="6">
    <source>
        <dbReference type="ARBA" id="ARBA00022553"/>
    </source>
</evidence>
<keyword evidence="12" id="KW-0157">Chromophore</keyword>
<dbReference type="PROSITE" id="PS50109">
    <property type="entry name" value="HIS_KIN"/>
    <property type="match status" value="1"/>
</dbReference>
<evidence type="ECO:0000256" key="8">
    <source>
        <dbReference type="ARBA" id="ARBA00022679"/>
    </source>
</evidence>
<evidence type="ECO:0000256" key="2">
    <source>
        <dbReference type="ARBA" id="ARBA00004370"/>
    </source>
</evidence>
<evidence type="ECO:0000256" key="15">
    <source>
        <dbReference type="ARBA" id="ARBA00023170"/>
    </source>
</evidence>
<dbReference type="PATRIC" id="fig|1385369.3.peg.5519"/>
<dbReference type="GO" id="GO:0009881">
    <property type="term" value="F:photoreceptor activity"/>
    <property type="evidence" value="ECO:0007669"/>
    <property type="project" value="UniProtKB-KW"/>
</dbReference>
<dbReference type="Gene3D" id="3.30.450.20">
    <property type="entry name" value="PAS domain"/>
    <property type="match status" value="2"/>
</dbReference>
<dbReference type="GO" id="GO:0005524">
    <property type="term" value="F:ATP binding"/>
    <property type="evidence" value="ECO:0007669"/>
    <property type="project" value="UniProtKB-KW"/>
</dbReference>
<proteinExistence type="inferred from homology"/>
<dbReference type="EMBL" id="AVFL01000026">
    <property type="protein sequence ID" value="EWY37447.1"/>
    <property type="molecule type" value="Genomic_DNA"/>
</dbReference>
<dbReference type="PANTHER" id="PTHR43711:SF1">
    <property type="entry name" value="HISTIDINE KINASE 1"/>
    <property type="match status" value="1"/>
</dbReference>
<evidence type="ECO:0000256" key="16">
    <source>
        <dbReference type="SAM" id="MobiDB-lite"/>
    </source>
</evidence>
<dbReference type="InterPro" id="IPR050736">
    <property type="entry name" value="Sensor_HK_Regulatory"/>
</dbReference>
<dbReference type="STRING" id="1385369.N825_17710"/>
<dbReference type="CDD" id="cd00082">
    <property type="entry name" value="HisKA"/>
    <property type="match status" value="1"/>
</dbReference>
<evidence type="ECO:0000256" key="3">
    <source>
        <dbReference type="ARBA" id="ARBA00006402"/>
    </source>
</evidence>
<keyword evidence="6" id="KW-0597">Phosphoprotein</keyword>
<keyword evidence="9" id="KW-0547">Nucleotide-binding</keyword>
<dbReference type="Gene3D" id="3.30.450.270">
    <property type="match status" value="1"/>
</dbReference>
<dbReference type="InterPro" id="IPR005467">
    <property type="entry name" value="His_kinase_dom"/>
</dbReference>
<evidence type="ECO:0000256" key="7">
    <source>
        <dbReference type="ARBA" id="ARBA00022606"/>
    </source>
</evidence>
<evidence type="ECO:0000256" key="9">
    <source>
        <dbReference type="ARBA" id="ARBA00022741"/>
    </source>
</evidence>
<evidence type="ECO:0000256" key="4">
    <source>
        <dbReference type="ARBA" id="ARBA00012438"/>
    </source>
</evidence>
<evidence type="ECO:0000256" key="12">
    <source>
        <dbReference type="ARBA" id="ARBA00022991"/>
    </source>
</evidence>
<sequence>MTNDHTRQAPAPDAPSLDDCAREPIHIPGSIQPHGTLMVLSETDLTVTHAAANLARYVGVPVAEALGAPLEVSCPAGAANLRAALAASDDGGGAGGGEDRVTRFGFEVPGGSVLDAGFHRHDGRLLLEIEAPEADVVDGAAELAAFAQRLEGAETRYDIARWTVELVARLTGFDRVMVYRFLPDWSGEVIAEIRPDGRQSYLGLHFPATDIPAQARELYRVNQSRDIANVHGEAVPLLAMAGGRDGRPVDLAHSHLRAVSPIHLEYLRNMGVGATLLASLIVRDRLWGLISCHHPGPRRTGSAQRGLVSRIAAIASGALDRGVARDEAQARQRREVRLAALASAFDGEADSIAALLCASRGLRDLALADGVALYVDGAVAAFGHAPDTHEIRHLVERHDAVAGEVAVTDHLGELEPQATGFDDTVAGLLMVELMARPRLVALAFRREVVQEIFWGGDPHKPVPVEAGGRISPRKSFERWRQTVSGRSAPWPVEVIDGWRELPARLVAAAGGESALGTRLHHDIHRFHAWTRFDEPAVQGLIDVLPGAVLVARRAAGDSIYRALTMNREFQRIFDIMPDEVAGQRIDEVLSLLGVPPAIRAMVPGGTVETALTAPGAGERTVSISRRSLLKIDTDEDGTALTAWVFQDITSHRRTEEALRTARDQALVASRSKSTFLANMSHELRTPLNAIIGFSELLADEMFGPLGDSKYKEYVNDIRHAGEHLLALISDLLDISKIEAGRRTVNEDVIDLAALVTRCVSMMSDLARRGDVALDCVIATPAPNLTADHRAVLQIVVNLLSNAVKFTPAGGTVTCGIVTLADGGVAIEVRDTGIGISEEDLDRVLEPFYQVDNSLTRHRTGTGLGLSLVNAIASLHDGRLVMKSGVGNGTTVRVEFPAWRTVAASGATAEEIAPAA</sequence>
<dbReference type="SUPFAM" id="SSF55785">
    <property type="entry name" value="PYP-like sensor domain (PAS domain)"/>
    <property type="match status" value="2"/>
</dbReference>
<dbReference type="InterPro" id="IPR003661">
    <property type="entry name" value="HisK_dim/P_dom"/>
</dbReference>
<dbReference type="GO" id="GO:0006355">
    <property type="term" value="P:regulation of DNA-templated transcription"/>
    <property type="evidence" value="ECO:0007669"/>
    <property type="project" value="InterPro"/>
</dbReference>
<dbReference type="FunFam" id="3.30.565.10:FF:000006">
    <property type="entry name" value="Sensor histidine kinase WalK"/>
    <property type="match status" value="1"/>
</dbReference>
<dbReference type="GO" id="GO:0000155">
    <property type="term" value="F:phosphorelay sensor kinase activity"/>
    <property type="evidence" value="ECO:0007669"/>
    <property type="project" value="InterPro"/>
</dbReference>
<dbReference type="Gene3D" id="3.30.450.40">
    <property type="match status" value="1"/>
</dbReference>
<evidence type="ECO:0000256" key="14">
    <source>
        <dbReference type="ARBA" id="ARBA00023136"/>
    </source>
</evidence>
<dbReference type="Gene3D" id="1.10.287.130">
    <property type="match status" value="1"/>
</dbReference>
<dbReference type="EC" id="2.7.13.3" evidence="4"/>
<keyword evidence="7" id="KW-0716">Sensory transduction</keyword>
<comment type="similarity">
    <text evidence="3">In the N-terminal section; belongs to the phytochrome family.</text>
</comment>
<keyword evidence="8" id="KW-0808">Transferase</keyword>
<dbReference type="Pfam" id="PF01590">
    <property type="entry name" value="GAF"/>
    <property type="match status" value="1"/>
</dbReference>
<dbReference type="PROSITE" id="PS50046">
    <property type="entry name" value="PHYTOCHROME_2"/>
    <property type="match status" value="1"/>
</dbReference>
<keyword evidence="11" id="KW-0067">ATP-binding</keyword>
<dbReference type="SMART" id="SM00065">
    <property type="entry name" value="GAF"/>
    <property type="match status" value="1"/>
</dbReference>
<reference evidence="19 20" key="1">
    <citation type="submission" date="2013-08" db="EMBL/GenBank/DDBJ databases">
        <title>The genome sequence of Skermanella stibiiresistens.</title>
        <authorList>
            <person name="Zhu W."/>
            <person name="Wang G."/>
        </authorList>
    </citation>
    <scope>NUCLEOTIDE SEQUENCE [LARGE SCALE GENOMIC DNA]</scope>
    <source>
        <strain evidence="19 20">SB22</strain>
    </source>
</reference>
<dbReference type="AlphaFoldDB" id="W9GYC8"/>
<dbReference type="RefSeq" id="WP_051513225.1">
    <property type="nucleotide sequence ID" value="NZ_AVFL01000026.1"/>
</dbReference>
<accession>W9GYC8</accession>
<dbReference type="Pfam" id="PF02518">
    <property type="entry name" value="HATPase_c"/>
    <property type="match status" value="1"/>
</dbReference>
<dbReference type="FunFam" id="1.10.287.130:FF:000038">
    <property type="entry name" value="Sensory transduction histidine kinase"/>
    <property type="match status" value="1"/>
</dbReference>
<evidence type="ECO:0000256" key="10">
    <source>
        <dbReference type="ARBA" id="ARBA00022777"/>
    </source>
</evidence>
<evidence type="ECO:0000313" key="19">
    <source>
        <dbReference type="EMBL" id="EWY37447.1"/>
    </source>
</evidence>
<organism evidence="19 20">
    <name type="scientific">Skermanella stibiiresistens SB22</name>
    <dbReference type="NCBI Taxonomy" id="1385369"/>
    <lineage>
        <taxon>Bacteria</taxon>
        <taxon>Pseudomonadati</taxon>
        <taxon>Pseudomonadota</taxon>
        <taxon>Alphaproteobacteria</taxon>
        <taxon>Rhodospirillales</taxon>
        <taxon>Azospirillaceae</taxon>
        <taxon>Skermanella</taxon>
    </lineage>
</organism>
<dbReference type="Pfam" id="PF00512">
    <property type="entry name" value="HisKA"/>
    <property type="match status" value="1"/>
</dbReference>
<dbReference type="InterPro" id="IPR029016">
    <property type="entry name" value="GAF-like_dom_sf"/>
</dbReference>
<dbReference type="InterPro" id="IPR043150">
    <property type="entry name" value="Phytochrome_PHY_sf"/>
</dbReference>
<dbReference type="GO" id="GO:0016020">
    <property type="term" value="C:membrane"/>
    <property type="evidence" value="ECO:0007669"/>
    <property type="project" value="UniProtKB-SubCell"/>
</dbReference>